<dbReference type="Proteomes" id="UP001139366">
    <property type="component" value="Unassembled WGS sequence"/>
</dbReference>
<organism evidence="2 3">
    <name type="scientific">Flavobacterium potami</name>
    <dbReference type="NCBI Taxonomy" id="2872310"/>
    <lineage>
        <taxon>Bacteria</taxon>
        <taxon>Pseudomonadati</taxon>
        <taxon>Bacteroidota</taxon>
        <taxon>Flavobacteriia</taxon>
        <taxon>Flavobacteriales</taxon>
        <taxon>Flavobacteriaceae</taxon>
        <taxon>Flavobacterium</taxon>
    </lineage>
</organism>
<keyword evidence="3" id="KW-1185">Reference proteome</keyword>
<evidence type="ECO:0000313" key="3">
    <source>
        <dbReference type="Proteomes" id="UP001139366"/>
    </source>
</evidence>
<dbReference type="RefSeq" id="WP_223703990.1">
    <property type="nucleotide sequence ID" value="NZ_JAINUY010000001.1"/>
</dbReference>
<dbReference type="EMBL" id="JAINUY010000001">
    <property type="protein sequence ID" value="MBZ4033142.1"/>
    <property type="molecule type" value="Genomic_DNA"/>
</dbReference>
<keyword evidence="1" id="KW-1277">Toxin-antitoxin system</keyword>
<accession>A0A9X1KNF1</accession>
<dbReference type="Pfam" id="PF05016">
    <property type="entry name" value="ParE_toxin"/>
    <property type="match status" value="1"/>
</dbReference>
<sequence>MSYKIVILEEAKADYKESLLFYKDLNPKLAIRFNDSFKRSIAFISKDPFLFQIKYDNTRIIFFKTFPYAIHYTIYEDTIVIKSIYHTSRNSELNQF</sequence>
<dbReference type="Gene3D" id="3.30.2310.20">
    <property type="entry name" value="RelE-like"/>
    <property type="match status" value="1"/>
</dbReference>
<name>A0A9X1KNF1_9FLAO</name>
<dbReference type="InterPro" id="IPR035093">
    <property type="entry name" value="RelE/ParE_toxin_dom_sf"/>
</dbReference>
<comment type="caution">
    <text evidence="2">The sequence shown here is derived from an EMBL/GenBank/DDBJ whole genome shotgun (WGS) entry which is preliminary data.</text>
</comment>
<proteinExistence type="predicted"/>
<evidence type="ECO:0000313" key="2">
    <source>
        <dbReference type="EMBL" id="MBZ4033142.1"/>
    </source>
</evidence>
<dbReference type="AlphaFoldDB" id="A0A9X1KNF1"/>
<gene>
    <name evidence="2" type="ORF">K6T82_00060</name>
</gene>
<evidence type="ECO:0000256" key="1">
    <source>
        <dbReference type="ARBA" id="ARBA00022649"/>
    </source>
</evidence>
<dbReference type="InterPro" id="IPR007712">
    <property type="entry name" value="RelE/ParE_toxin"/>
</dbReference>
<protein>
    <submittedName>
        <fullName evidence="2">Type II toxin-antitoxin system RelE/ParE family toxin</fullName>
    </submittedName>
</protein>
<reference evidence="2 3" key="1">
    <citation type="journal article" date="2023" name="Antonie Van Leeuwenhoek">
        <title>Flavobacterium potami sp. nov., a multi-metal resistance genes harbouring bacterium isolated from shallow river silt.</title>
        <authorList>
            <person name="Li S."/>
            <person name="Mao S."/>
            <person name="Mu W."/>
            <person name="Guo B."/>
            <person name="Li C."/>
            <person name="Zhu Q."/>
            <person name="Hou X."/>
            <person name="Zhao Y."/>
            <person name="Wei S."/>
            <person name="Liu H."/>
            <person name="Liu A."/>
        </authorList>
    </citation>
    <scope>NUCLEOTIDE SEQUENCE [LARGE SCALE GENOMIC DNA]</scope>
    <source>
        <strain evidence="2 3">17A</strain>
    </source>
</reference>